<dbReference type="GeneTree" id="ENSGT00940000164100"/>
<evidence type="ECO:0000256" key="2">
    <source>
        <dbReference type="ARBA" id="ARBA00022741"/>
    </source>
</evidence>
<dbReference type="Pfam" id="PF04548">
    <property type="entry name" value="AIG1"/>
    <property type="match status" value="2"/>
</dbReference>
<dbReference type="Ensembl" id="ENSHCOT00000017077.1">
    <property type="protein sequence ID" value="ENSHCOP00000010612.1"/>
    <property type="gene ID" value="ENSHCOG00000013249.1"/>
</dbReference>
<proteinExistence type="inferred from homology"/>
<dbReference type="PROSITE" id="PS51720">
    <property type="entry name" value="G_AIG1"/>
    <property type="match status" value="1"/>
</dbReference>
<reference evidence="6" key="1">
    <citation type="submission" date="2025-08" db="UniProtKB">
        <authorList>
            <consortium name="Ensembl"/>
        </authorList>
    </citation>
    <scope>IDENTIFICATION</scope>
</reference>
<dbReference type="AlphaFoldDB" id="A0A3Q2Y1A1"/>
<evidence type="ECO:0000313" key="7">
    <source>
        <dbReference type="Proteomes" id="UP000264820"/>
    </source>
</evidence>
<dbReference type="InterPro" id="IPR045058">
    <property type="entry name" value="GIMA/IAN/Toc"/>
</dbReference>
<dbReference type="OMA" id="TEDSAMN"/>
<evidence type="ECO:0000259" key="5">
    <source>
        <dbReference type="PROSITE" id="PS51720"/>
    </source>
</evidence>
<organism evidence="6 7">
    <name type="scientific">Hippocampus comes</name>
    <name type="common">Tiger tail seahorse</name>
    <dbReference type="NCBI Taxonomy" id="109280"/>
    <lineage>
        <taxon>Eukaryota</taxon>
        <taxon>Metazoa</taxon>
        <taxon>Chordata</taxon>
        <taxon>Craniata</taxon>
        <taxon>Vertebrata</taxon>
        <taxon>Euteleostomi</taxon>
        <taxon>Actinopterygii</taxon>
        <taxon>Neopterygii</taxon>
        <taxon>Teleostei</taxon>
        <taxon>Neoteleostei</taxon>
        <taxon>Acanthomorphata</taxon>
        <taxon>Syngnathiaria</taxon>
        <taxon>Syngnathiformes</taxon>
        <taxon>Syngnathoidei</taxon>
        <taxon>Syngnathidae</taxon>
        <taxon>Hippocampus</taxon>
    </lineage>
</organism>
<protein>
    <recommendedName>
        <fullName evidence="5">AIG1-type G domain-containing protein</fullName>
    </recommendedName>
</protein>
<evidence type="ECO:0000256" key="1">
    <source>
        <dbReference type="ARBA" id="ARBA00008535"/>
    </source>
</evidence>
<keyword evidence="4" id="KW-0175">Coiled coil</keyword>
<sequence length="483" mass="53797">MDKALSQGSKRVDLEFVLDNRLVSLHRADIPPDATDEIVSQAVNGCFRSCKDGISAFLVLIRGGNYTAGQMRLVKLLQVHFGAEAFRYLVVVSLEDAKMTNTLDDTLLELIDACDGRYCRLTTSEARDKVNALVSMVDYMLVESGGAGGYSQAMLGEAERRSAEDTSMRMLKQKVREAEAKMRAFGQMTAQREERRAKEVEELRAKHAEERRKEAAERRSYQAKKETLEEAVISHRATLHLHNKPDDEDTNKLSVVLLGLSGSGKTSALNLISARAGNHYPDSGSDDEIPQPTLACTRREVCVAGRRLVFVDTPELWDGDGVENPEKVKDCLALALPGPHVFLLVLQVGRFTQCESLMPAHLQKVFGRDASERAMVLFVHLDQGLKRSQRVHEYVAGAHVALQELVRRCGSRYYEVSLATPHKGPSYPQVRDLLAGIEKLAASHGGRGHIVKRFSAQELQDRKKAMEDNKDAPWEDNFLLAEE</sequence>
<dbReference type="Proteomes" id="UP000264820">
    <property type="component" value="Unplaced"/>
</dbReference>
<keyword evidence="3" id="KW-0342">GTP-binding</keyword>
<evidence type="ECO:0000256" key="3">
    <source>
        <dbReference type="ARBA" id="ARBA00023134"/>
    </source>
</evidence>
<comment type="similarity">
    <text evidence="1">Belongs to the TRAFAC class TrmE-Era-EngA-EngB-Septin-like GTPase superfamily. AIG1/Toc34/Toc159-like paraseptin GTPase family. IAN subfamily.</text>
</comment>
<dbReference type="InterPro" id="IPR027417">
    <property type="entry name" value="P-loop_NTPase"/>
</dbReference>
<evidence type="ECO:0000313" key="6">
    <source>
        <dbReference type="Ensembl" id="ENSHCOP00000010612.1"/>
    </source>
</evidence>
<evidence type="ECO:0000256" key="4">
    <source>
        <dbReference type="SAM" id="Coils"/>
    </source>
</evidence>
<keyword evidence="7" id="KW-1185">Reference proteome</keyword>
<dbReference type="InterPro" id="IPR006703">
    <property type="entry name" value="G_AIG1"/>
</dbReference>
<dbReference type="Gene3D" id="3.40.50.300">
    <property type="entry name" value="P-loop containing nucleotide triphosphate hydrolases"/>
    <property type="match status" value="2"/>
</dbReference>
<dbReference type="SUPFAM" id="SSF52540">
    <property type="entry name" value="P-loop containing nucleoside triphosphate hydrolases"/>
    <property type="match status" value="1"/>
</dbReference>
<dbReference type="PANTHER" id="PTHR10903">
    <property type="entry name" value="GTPASE, IMAP FAMILY MEMBER-RELATED"/>
    <property type="match status" value="1"/>
</dbReference>
<dbReference type="STRING" id="109280.ENSHCOP00000010612"/>
<name>A0A3Q2Y1A1_HIPCM</name>
<accession>A0A3Q2Y1A1</accession>
<dbReference type="GO" id="GO:0005525">
    <property type="term" value="F:GTP binding"/>
    <property type="evidence" value="ECO:0007669"/>
    <property type="project" value="UniProtKB-KW"/>
</dbReference>
<dbReference type="PANTHER" id="PTHR10903:SF112">
    <property type="entry name" value="SI:CH211-113E8.5"/>
    <property type="match status" value="1"/>
</dbReference>
<keyword evidence="2" id="KW-0547">Nucleotide-binding</keyword>
<feature type="domain" description="AIG1-type G" evidence="5">
    <location>
        <begin position="250"/>
        <end position="458"/>
    </location>
</feature>
<reference evidence="6" key="2">
    <citation type="submission" date="2025-09" db="UniProtKB">
        <authorList>
            <consortium name="Ensembl"/>
        </authorList>
    </citation>
    <scope>IDENTIFICATION</scope>
</reference>
<feature type="coiled-coil region" evidence="4">
    <location>
        <begin position="168"/>
        <end position="231"/>
    </location>
</feature>